<feature type="compositionally biased region" description="Basic and acidic residues" evidence="1">
    <location>
        <begin position="725"/>
        <end position="734"/>
    </location>
</feature>
<organism evidence="3 4">
    <name type="scientific">Dioszegia hungarica</name>
    <dbReference type="NCBI Taxonomy" id="4972"/>
    <lineage>
        <taxon>Eukaryota</taxon>
        <taxon>Fungi</taxon>
        <taxon>Dikarya</taxon>
        <taxon>Basidiomycota</taxon>
        <taxon>Agaricomycotina</taxon>
        <taxon>Tremellomycetes</taxon>
        <taxon>Tremellales</taxon>
        <taxon>Bulleribasidiaceae</taxon>
        <taxon>Dioszegia</taxon>
    </lineage>
</organism>
<feature type="region of interest" description="Disordered" evidence="1">
    <location>
        <begin position="232"/>
        <end position="267"/>
    </location>
</feature>
<name>A0AA38GZV4_9TREE</name>
<feature type="region of interest" description="Disordered" evidence="1">
    <location>
        <begin position="702"/>
        <end position="734"/>
    </location>
</feature>
<dbReference type="InterPro" id="IPR012860">
    <property type="entry name" value="Afi1_N"/>
</dbReference>
<comment type="caution">
    <text evidence="3">The sequence shown here is derived from an EMBL/GenBank/DDBJ whole genome shotgun (WGS) entry which is preliminary data.</text>
</comment>
<dbReference type="PANTHER" id="PTHR28245:SF1">
    <property type="entry name" value="ARF3-INTERACTING PROTEIN 1"/>
    <property type="match status" value="1"/>
</dbReference>
<feature type="compositionally biased region" description="Basic and acidic residues" evidence="1">
    <location>
        <begin position="232"/>
        <end position="246"/>
    </location>
</feature>
<sequence length="734" mass="81756">MDLGDDEEEIGEGEDEAVHFVLLAEFDIDLGSTISQQYPYPTGTDEHRLAELMLPDGAHLRTEDWTVFYLGQDHALAIDPMLAHEEAVAPVEDRRASMFPKGSRPKRGAVGGGLLYVLSCVRCKADKTAKRGALVKSLAICTPHPWIHVFKPILLLALEEYFRAPSPEVLAHLYDCCNSAQILAVPRLTRAEKIMMRQSDRKDLFEERYDAASAAARDMELEAAAISAELDERQEKMPMLRERSDSSHLATPSGQARSGADTGRKGMRDTHFFDVDVRFRRINVPMKIPLSTFEEEVGDYSLVELISTFSSNPAPFPGPFHPYLHTNGAATHPIVLLINALLAHKRVLILGTQYPANHVARTVLSVCALATGCGQILRGITETALPYCNLSCYEMLEGMNGFVAGITNPRFVELPCWDVCCDIETGKITVNKNMKAGSSMGQNSGAQGSEVTVGQGTRLDLDAAGMASAPAAKMTATQKADCVDNQFMEEIMSAIGAHYGEMYIRQRMTDYIARFTRLASYQEYLHHGLTKIGYPSTPFRDGRMGSGTVFTDESKKQREMWANGHRIDAWRKTKSYRLFAKDWAQEARRRRIPFDVHHQIACLRTGQNMGDAEAEAIFGSLAQNLETYEQVLELLKSLPLHLGGLTPIANGLFHRWVAVRESAVDILLSLQHFQLGQHAVMAMNYFHRKAFMQLLERRNAVHAERQRQEGPRTGGMSEGPEGEEVLQREEVQAS</sequence>
<dbReference type="Pfam" id="PF07792">
    <property type="entry name" value="Afi1"/>
    <property type="match status" value="1"/>
</dbReference>
<evidence type="ECO:0000256" key="1">
    <source>
        <dbReference type="SAM" id="MobiDB-lite"/>
    </source>
</evidence>
<proteinExistence type="predicted"/>
<dbReference type="AlphaFoldDB" id="A0AA38GZV4"/>
<keyword evidence="4" id="KW-1185">Reference proteome</keyword>
<dbReference type="InterPro" id="IPR037516">
    <property type="entry name" value="Tripartite_DENN"/>
</dbReference>
<dbReference type="GeneID" id="77725639"/>
<evidence type="ECO:0000313" key="3">
    <source>
        <dbReference type="EMBL" id="KAI9631997.1"/>
    </source>
</evidence>
<dbReference type="EMBL" id="JAKWFO010000016">
    <property type="protein sequence ID" value="KAI9631997.1"/>
    <property type="molecule type" value="Genomic_DNA"/>
</dbReference>
<dbReference type="PROSITE" id="PS50211">
    <property type="entry name" value="DENN"/>
    <property type="match status" value="1"/>
</dbReference>
<dbReference type="Proteomes" id="UP001164286">
    <property type="component" value="Unassembled WGS sequence"/>
</dbReference>
<dbReference type="RefSeq" id="XP_052941774.1">
    <property type="nucleotide sequence ID" value="XM_053086438.1"/>
</dbReference>
<evidence type="ECO:0000259" key="2">
    <source>
        <dbReference type="PROSITE" id="PS50211"/>
    </source>
</evidence>
<protein>
    <submittedName>
        <fullName evidence="3">Docking domain of Afi1 for Arf3 in vesicle trafficking-domain-containing protein</fullName>
    </submittedName>
</protein>
<evidence type="ECO:0000313" key="4">
    <source>
        <dbReference type="Proteomes" id="UP001164286"/>
    </source>
</evidence>
<dbReference type="GO" id="GO:0051666">
    <property type="term" value="P:actin cortical patch localization"/>
    <property type="evidence" value="ECO:0007669"/>
    <property type="project" value="TreeGrafter"/>
</dbReference>
<feature type="domain" description="UDENN" evidence="2">
    <location>
        <begin position="19"/>
        <end position="565"/>
    </location>
</feature>
<reference evidence="3" key="1">
    <citation type="journal article" date="2022" name="G3 (Bethesda)">
        <title>High quality genome of the basidiomycete yeast Dioszegia hungarica PDD-24b-2 isolated from cloud water.</title>
        <authorList>
            <person name="Jarrige D."/>
            <person name="Haridas S."/>
            <person name="Bleykasten-Grosshans C."/>
            <person name="Joly M."/>
            <person name="Nadalig T."/>
            <person name="Sancelme M."/>
            <person name="Vuilleumier S."/>
            <person name="Grigoriev I.V."/>
            <person name="Amato P."/>
            <person name="Bringel F."/>
        </authorList>
    </citation>
    <scope>NUCLEOTIDE SEQUENCE</scope>
    <source>
        <strain evidence="3">PDD-24b-2</strain>
    </source>
</reference>
<dbReference type="GO" id="GO:0005886">
    <property type="term" value="C:plasma membrane"/>
    <property type="evidence" value="ECO:0007669"/>
    <property type="project" value="TreeGrafter"/>
</dbReference>
<gene>
    <name evidence="3" type="ORF">MKK02DRAFT_21591</name>
</gene>
<feature type="compositionally biased region" description="Polar residues" evidence="1">
    <location>
        <begin position="247"/>
        <end position="256"/>
    </location>
</feature>
<dbReference type="InterPro" id="IPR052809">
    <property type="entry name" value="Actin_polarity_regulatory"/>
</dbReference>
<dbReference type="Pfam" id="PF08616">
    <property type="entry name" value="SPA"/>
    <property type="match status" value="1"/>
</dbReference>
<dbReference type="PANTHER" id="PTHR28245">
    <property type="entry name" value="ARF3-INTERACTING PROTEIN 1"/>
    <property type="match status" value="1"/>
</dbReference>
<accession>A0AA38GZV4</accession>